<evidence type="ECO:0000313" key="4">
    <source>
        <dbReference type="EMBL" id="MBB6456759.1"/>
    </source>
</evidence>
<feature type="domain" description="Pilus formation protein N-terminal" evidence="3">
    <location>
        <begin position="56"/>
        <end position="124"/>
    </location>
</feature>
<name>A0A841QD31_9PROT</name>
<proteinExistence type="inferred from homology"/>
<dbReference type="GO" id="GO:0015627">
    <property type="term" value="C:type II protein secretion system complex"/>
    <property type="evidence" value="ECO:0007669"/>
    <property type="project" value="TreeGrafter"/>
</dbReference>
<dbReference type="PANTHER" id="PTHR30332:SF17">
    <property type="entry name" value="TYPE IV PILIATION SYSTEM PROTEIN DR_0774-RELATED"/>
    <property type="match status" value="1"/>
</dbReference>
<keyword evidence="5" id="KW-1185">Reference proteome</keyword>
<comment type="caution">
    <text evidence="4">The sequence shown here is derived from an EMBL/GenBank/DDBJ whole genome shotgun (WGS) entry which is preliminary data.</text>
</comment>
<dbReference type="Pfam" id="PF13629">
    <property type="entry name" value="T2SS-T3SS_pil_N"/>
    <property type="match status" value="1"/>
</dbReference>
<comment type="similarity">
    <text evidence="1">Belongs to the bacterial secretin family.</text>
</comment>
<dbReference type="AlphaFoldDB" id="A0A841QD31"/>
<reference evidence="4 5" key="1">
    <citation type="submission" date="2020-08" db="EMBL/GenBank/DDBJ databases">
        <title>Genomic Encyclopedia of Type Strains, Phase IV (KMG-IV): sequencing the most valuable type-strain genomes for metagenomic binning, comparative biology and taxonomic classification.</title>
        <authorList>
            <person name="Goeker M."/>
        </authorList>
    </citation>
    <scope>NUCLEOTIDE SEQUENCE [LARGE SCALE GENOMIC DNA]</scope>
    <source>
        <strain evidence="4 5">DSM 4491</strain>
    </source>
</reference>
<dbReference type="InterPro" id="IPR004846">
    <property type="entry name" value="T2SS/T3SS_dom"/>
</dbReference>
<gene>
    <name evidence="4" type="ORF">HNR55_001340</name>
</gene>
<dbReference type="InterPro" id="IPR032789">
    <property type="entry name" value="T2SS-T3SS_pil_N"/>
</dbReference>
<evidence type="ECO:0000313" key="5">
    <source>
        <dbReference type="Proteomes" id="UP000578000"/>
    </source>
</evidence>
<feature type="domain" description="Type II/III secretion system secretin-like" evidence="2">
    <location>
        <begin position="267"/>
        <end position="431"/>
    </location>
</feature>
<evidence type="ECO:0000259" key="2">
    <source>
        <dbReference type="Pfam" id="PF00263"/>
    </source>
</evidence>
<dbReference type="InterPro" id="IPR001775">
    <property type="entry name" value="GspD/PilQ"/>
</dbReference>
<dbReference type="EMBL" id="JACHIE010000004">
    <property type="protein sequence ID" value="MBB6456759.1"/>
    <property type="molecule type" value="Genomic_DNA"/>
</dbReference>
<organism evidence="4 5">
    <name type="scientific">Acetobacter lovaniensis</name>
    <dbReference type="NCBI Taxonomy" id="104100"/>
    <lineage>
        <taxon>Bacteria</taxon>
        <taxon>Pseudomonadati</taxon>
        <taxon>Pseudomonadota</taxon>
        <taxon>Alphaproteobacteria</taxon>
        <taxon>Acetobacterales</taxon>
        <taxon>Acetobacteraceae</taxon>
        <taxon>Acetobacter</taxon>
    </lineage>
</organism>
<dbReference type="PRINTS" id="PR00811">
    <property type="entry name" value="BCTERIALGSPD"/>
</dbReference>
<dbReference type="Proteomes" id="UP000578000">
    <property type="component" value="Unassembled WGS sequence"/>
</dbReference>
<evidence type="ECO:0000259" key="3">
    <source>
        <dbReference type="Pfam" id="PF13629"/>
    </source>
</evidence>
<dbReference type="Pfam" id="PF00263">
    <property type="entry name" value="Secretin"/>
    <property type="match status" value="1"/>
</dbReference>
<accession>A0A841QD31</accession>
<dbReference type="RefSeq" id="WP_242005508.1">
    <property type="nucleotide sequence ID" value="NZ_BAABDB010000004.1"/>
</dbReference>
<dbReference type="PANTHER" id="PTHR30332">
    <property type="entry name" value="PROBABLE GENERAL SECRETION PATHWAY PROTEIN D"/>
    <property type="match status" value="1"/>
</dbReference>
<sequence>MSAFKRTIRIVLSGIVLFGVCSPMEASARKYRTHSRRHHKPVVARRHVSQSPSLSVLTIEVGNGKLVELSGSAENVFSADPKVAEIRPASPHSVFVFGLAAGRTSIVAADANGQAIDHYAVRVEPSTYPASTLDRSSGQIVPMLRATATPDGLNIDGNSDNPEKAWRFSDRARGLVGKDGFVSDYSKMHGSIQVNLKIRIVEMDRSLVRELGVEWQNVNALGTSAVIGLATSSPLETLATTKSSIGFLSRFKAGSQSVTLETVVDMLARDGLIHSLAEPNLTTISGQPANFVVGGEYPVPVSSYNNTTNVSFKQYGISLAFVPTVLGDGRISLHVRPEVSALSSNGAVTLSAGNSSVQIPAITVRRADTTVEMASGQSFVLAGLMSDSTKITGQGLPWLGDIPVLGALFKSSSFQKDESELVIIATPYLVKPVNSEKELHTPDEGWTPPNDMERIFMMRQSGTDVSRRRPWQRLETGDAGFMVE</sequence>
<dbReference type="InterPro" id="IPR050810">
    <property type="entry name" value="Bact_Secretion_Sys_Channel"/>
</dbReference>
<protein>
    <submittedName>
        <fullName evidence="4">Pilus assembly protein CpaC</fullName>
    </submittedName>
</protein>
<evidence type="ECO:0000256" key="1">
    <source>
        <dbReference type="RuleBase" id="RU004003"/>
    </source>
</evidence>
<dbReference type="GO" id="GO:0009306">
    <property type="term" value="P:protein secretion"/>
    <property type="evidence" value="ECO:0007669"/>
    <property type="project" value="InterPro"/>
</dbReference>